<keyword evidence="1" id="KW-0472">Membrane</keyword>
<feature type="transmembrane region" description="Helical" evidence="1">
    <location>
        <begin position="21"/>
        <end position="45"/>
    </location>
</feature>
<gene>
    <name evidence="2" type="ORF">D6D85_06980</name>
    <name evidence="3" type="ORF">EF810_06175</name>
</gene>
<dbReference type="Proteomes" id="UP000277582">
    <property type="component" value="Unassembled WGS sequence"/>
</dbReference>
<evidence type="ECO:0000313" key="5">
    <source>
        <dbReference type="Proteomes" id="UP000316217"/>
    </source>
</evidence>
<dbReference type="EMBL" id="RXII01000094">
    <property type="protein sequence ID" value="RZN60111.1"/>
    <property type="molecule type" value="Genomic_DNA"/>
</dbReference>
<evidence type="ECO:0000256" key="1">
    <source>
        <dbReference type="SAM" id="Phobius"/>
    </source>
</evidence>
<feature type="transmembrane region" description="Helical" evidence="1">
    <location>
        <begin position="236"/>
        <end position="257"/>
    </location>
</feature>
<dbReference type="Proteomes" id="UP000316217">
    <property type="component" value="Unassembled WGS sequence"/>
</dbReference>
<keyword evidence="1" id="KW-0812">Transmembrane</keyword>
<name>A0A3R9R596_9CREN</name>
<evidence type="ECO:0008006" key="6">
    <source>
        <dbReference type="Google" id="ProtNLM"/>
    </source>
</evidence>
<feature type="transmembrane region" description="Helical" evidence="1">
    <location>
        <begin position="125"/>
        <end position="152"/>
    </location>
</feature>
<feature type="transmembrane region" description="Helical" evidence="1">
    <location>
        <begin position="208"/>
        <end position="230"/>
    </location>
</feature>
<keyword evidence="1" id="KW-1133">Transmembrane helix</keyword>
<reference evidence="3 5" key="2">
    <citation type="journal article" date="2019" name="Nat. Microbiol.">
        <title>Wide diversity of methane and short-chain alkane metabolisms in uncultured archaea.</title>
        <authorList>
            <person name="Borrel G."/>
            <person name="Adam P.S."/>
            <person name="McKay L.J."/>
            <person name="Chen L.X."/>
            <person name="Sierra-Garcia I.N."/>
            <person name="Sieber C.M."/>
            <person name="Letourneur Q."/>
            <person name="Ghozlane A."/>
            <person name="Andersen G.L."/>
            <person name="Li W.J."/>
            <person name="Hallam S.J."/>
            <person name="Muyzer G."/>
            <person name="de Oliveira V.M."/>
            <person name="Inskeep W.P."/>
            <person name="Banfield J.F."/>
            <person name="Gribaldo S."/>
        </authorList>
    </citation>
    <scope>NUCLEOTIDE SEQUENCE [LARGE SCALE GENOMIC DNA]</scope>
    <source>
        <strain evidence="3">NM4</strain>
    </source>
</reference>
<comment type="caution">
    <text evidence="2">The sequence shown here is derived from an EMBL/GenBank/DDBJ whole genome shotgun (WGS) entry which is preliminary data.</text>
</comment>
<evidence type="ECO:0000313" key="2">
    <source>
        <dbReference type="EMBL" id="RSN75090.1"/>
    </source>
</evidence>
<organism evidence="2 4">
    <name type="scientific">Candidatus Methanodesulfokora washburnensis</name>
    <dbReference type="NCBI Taxonomy" id="2478471"/>
    <lineage>
        <taxon>Archaea</taxon>
        <taxon>Thermoproteota</taxon>
        <taxon>Candidatus Korarchaeia</taxon>
        <taxon>Candidatus Korarchaeia incertae sedis</taxon>
        <taxon>Candidatus Methanodesulfokora</taxon>
    </lineage>
</organism>
<proteinExistence type="predicted"/>
<evidence type="ECO:0000313" key="3">
    <source>
        <dbReference type="EMBL" id="RZN60111.1"/>
    </source>
</evidence>
<accession>A0A3R9R596</accession>
<dbReference type="EMBL" id="RCOS01000080">
    <property type="protein sequence ID" value="RSN75090.1"/>
    <property type="molecule type" value="Genomic_DNA"/>
</dbReference>
<protein>
    <recommendedName>
        <fullName evidence="6">ABC transporter permease</fullName>
    </recommendedName>
</protein>
<keyword evidence="4" id="KW-1185">Reference proteome</keyword>
<feature type="transmembrane region" description="Helical" evidence="1">
    <location>
        <begin position="83"/>
        <end position="104"/>
    </location>
</feature>
<evidence type="ECO:0000313" key="4">
    <source>
        <dbReference type="Proteomes" id="UP000277582"/>
    </source>
</evidence>
<reference evidence="2 4" key="1">
    <citation type="submission" date="2018-10" db="EMBL/GenBank/DDBJ databases">
        <title>Co-occurring genomic capacity for anaerobic methane metabolism and dissimilatory sulfite reduction discovered in the Korarchaeota.</title>
        <authorList>
            <person name="Mckay L.J."/>
            <person name="Dlakic M."/>
            <person name="Fields M.W."/>
            <person name="Delmont T.O."/>
            <person name="Eren A.M."/>
            <person name="Jay Z.J."/>
            <person name="Klingelsmith K.B."/>
            <person name="Rusch D.B."/>
            <person name="Inskeep W.P."/>
        </authorList>
    </citation>
    <scope>NUCLEOTIDE SEQUENCE [LARGE SCALE GENOMIC DNA]</scope>
    <source>
        <strain evidence="2 4">MDKW</strain>
    </source>
</reference>
<feature type="transmembrane region" description="Helical" evidence="1">
    <location>
        <begin position="172"/>
        <end position="196"/>
    </location>
</feature>
<dbReference type="AlphaFoldDB" id="A0A3R9R596"/>
<dbReference type="RefSeq" id="WP_125671303.1">
    <property type="nucleotide sequence ID" value="NZ_RCOS01000080.1"/>
</dbReference>
<sequence>MRKIGPVAMLYLSRVTGSKSMILMSIMGVLMAGLLSFIPFLGVPFTPITESALMSQIGLVGINTTREVPKNVLLGVVFAYTQAPALVTLFSSLAAISFISYSVGGDRLTRSFELLLAAPASDLEILYGILLAGLSYSMIVWFFSAMIFVMGSSSAILYYLGSLPSPPWSYKVQLYVLSPLMVLLTCIISISIALFAPKIIKSPLVQFGTTNPFTLISLLPLLVYVILISIPGVDMGVLAIYAVFTCAICLLVLTLLCHKLFDRRSLIT</sequence>